<dbReference type="CDD" id="cd03784">
    <property type="entry name" value="GT1_Gtf-like"/>
    <property type="match status" value="1"/>
</dbReference>
<feature type="non-terminal residue" evidence="5">
    <location>
        <position position="1"/>
    </location>
</feature>
<dbReference type="GO" id="GO:0016906">
    <property type="term" value="F:sterol 3-beta-glucosyltransferase activity"/>
    <property type="evidence" value="ECO:0007669"/>
    <property type="project" value="UniProtKB-ARBA"/>
</dbReference>
<evidence type="ECO:0000313" key="5">
    <source>
        <dbReference type="EMBL" id="KAF4458272.1"/>
    </source>
</evidence>
<evidence type="ECO:0000256" key="2">
    <source>
        <dbReference type="SAM" id="MobiDB-lite"/>
    </source>
</evidence>
<dbReference type="EMBL" id="JAADYS010002520">
    <property type="protein sequence ID" value="KAF4458272.1"/>
    <property type="molecule type" value="Genomic_DNA"/>
</dbReference>
<feature type="domain" description="Glycosyltransferase family 28 N-terminal" evidence="3">
    <location>
        <begin position="132"/>
        <end position="294"/>
    </location>
</feature>
<name>A0A8H4KVZ1_9HYPO</name>
<protein>
    <submittedName>
        <fullName evidence="5">Sterol glucosyltransferase</fullName>
    </submittedName>
</protein>
<dbReference type="Pfam" id="PF06722">
    <property type="entry name" value="EryCIII-like_C"/>
    <property type="match status" value="1"/>
</dbReference>
<comment type="caution">
    <text evidence="5">The sequence shown here is derived from an EMBL/GenBank/DDBJ whole genome shotgun (WGS) entry which is preliminary data.</text>
</comment>
<dbReference type="GO" id="GO:0005975">
    <property type="term" value="P:carbohydrate metabolic process"/>
    <property type="evidence" value="ECO:0007669"/>
    <property type="project" value="InterPro"/>
</dbReference>
<dbReference type="InterPro" id="IPR004276">
    <property type="entry name" value="GlycoTrans_28_N"/>
</dbReference>
<dbReference type="Gene3D" id="3.40.50.2000">
    <property type="entry name" value="Glycogen Phosphorylase B"/>
    <property type="match status" value="2"/>
</dbReference>
<feature type="domain" description="Erythromycin biosynthesis protein CIII-like C-terminal" evidence="4">
    <location>
        <begin position="451"/>
        <end position="539"/>
    </location>
</feature>
<sequence>GEISVTSILKFDNLNSTASACAEMRDLGQLRVQSVPEMALNRIKSHGLGHIAIDNSDIENGPSSNVIADGRVAVQFHDNPQALATWCDRFQGSFAGELPDLEHLEPPKPRRTNSIAFLPGIEKPPEGPRLNIAIHIVGSRGDVQPFIPIAQLLMKSPYGHRVRICTHPVFKDFVEAQGVEFFSIGGDPEALMAYMVKNPGLLPNRESVKGGDVGKRRREMAEIIDGAWRSCIEAGDGMGERVTAANVQNSDDLFIADVIIANPPSMAHIHCAQKLNIPLHMVFTMPWSPTKAFPHPLAAMSYGEADARVANYLSFMMMELLTWQGLGDLINKFRSQTLHLDPVSPMWGFQLLSRLRVPYSYLWSESLIPKPADWGPHLNITGFSFLPLANSYTPPPDLTEFLDKGPAPIYIGFGSIVVDDPQALTQMIFQAIKIAGVRAIVSKGWGGVGDGEVPENIYLIGNCPHDWLFQRVSAVVHHGGAGTTAAGIAAGRPTVIVPFFGDQPFWGQMMARAGAGPTSVPYKELTAEILAESITFALKPEVQDVVQEMALNIEEEDGAGDTALDIHDRLDMDHLRCDICPERLATWLHRKTGAHLSGFAVSCLVDQGLIQPPDLKLLRHKHWYVDEGAEHPVIGAVAAASGFVTAVATATADYSQRLKNRPQSEKARRLSAKGDGPFRSSDEHEAQAGMLRCVVGPEALTPAQMEEIALRMATKSLYTADPTMSLSRPISSIHSKHKKAWRTREQGRYGRAFYVTRVTGKYACELTKAGAKAPVAFFYNVANGFHNVPSHGFAGVEVRRRDEITGLGSGIRTAGKEFCYGVWDAFSGIVQKPYEDTKNQGVKGLGRGVLRGGLGILSNLGSALFGLPGYTLKGLEKELAKHHLTKLKAEIMLIRLRQGINDWRKASLEEKSEVVRRWKALVPK</sequence>
<dbReference type="FunFam" id="3.40.50.2000:FF:000009">
    <property type="entry name" value="Sterol 3-beta-glucosyltransferase UGT80A2"/>
    <property type="match status" value="1"/>
</dbReference>
<reference evidence="5 6" key="1">
    <citation type="submission" date="2020-01" db="EMBL/GenBank/DDBJ databases">
        <title>Identification and distribution of gene clusters putatively required for synthesis of sphingolipid metabolism inhibitors in phylogenetically diverse species of the filamentous fungus Fusarium.</title>
        <authorList>
            <person name="Kim H.-S."/>
            <person name="Busman M."/>
            <person name="Brown D.W."/>
            <person name="Divon H."/>
            <person name="Uhlig S."/>
            <person name="Proctor R.H."/>
        </authorList>
    </citation>
    <scope>NUCLEOTIDE SEQUENCE [LARGE SCALE GENOMIC DNA]</scope>
    <source>
        <strain evidence="5 6">NRRL 20459</strain>
    </source>
</reference>
<dbReference type="InterPro" id="IPR050426">
    <property type="entry name" value="Glycosyltransferase_28"/>
</dbReference>
<evidence type="ECO:0000256" key="1">
    <source>
        <dbReference type="ARBA" id="ARBA00022679"/>
    </source>
</evidence>
<dbReference type="OrthoDB" id="5835829at2759"/>
<proteinExistence type="predicted"/>
<dbReference type="InterPro" id="IPR002213">
    <property type="entry name" value="UDP_glucos_trans"/>
</dbReference>
<feature type="region of interest" description="Disordered" evidence="2">
    <location>
        <begin position="657"/>
        <end position="682"/>
    </location>
</feature>
<dbReference type="Proteomes" id="UP000554235">
    <property type="component" value="Unassembled WGS sequence"/>
</dbReference>
<keyword evidence="1 5" id="KW-0808">Transferase</keyword>
<dbReference type="Pfam" id="PF03033">
    <property type="entry name" value="Glyco_transf_28"/>
    <property type="match status" value="1"/>
</dbReference>
<dbReference type="AlphaFoldDB" id="A0A8H4KVZ1"/>
<evidence type="ECO:0000313" key="6">
    <source>
        <dbReference type="Proteomes" id="UP000554235"/>
    </source>
</evidence>
<evidence type="ECO:0000259" key="4">
    <source>
        <dbReference type="Pfam" id="PF06722"/>
    </source>
</evidence>
<evidence type="ECO:0000259" key="3">
    <source>
        <dbReference type="Pfam" id="PF03033"/>
    </source>
</evidence>
<accession>A0A8H4KVZ1</accession>
<dbReference type="PANTHER" id="PTHR48050:SF13">
    <property type="entry name" value="STEROL 3-BETA-GLUCOSYLTRANSFERASE UGT80A2"/>
    <property type="match status" value="1"/>
</dbReference>
<dbReference type="FunFam" id="3.40.50.2000:FF:000268">
    <property type="entry name" value="Glycosyltransferase family 1 protein"/>
    <property type="match status" value="1"/>
</dbReference>
<dbReference type="InterPro" id="IPR010610">
    <property type="entry name" value="EryCIII-like_C"/>
</dbReference>
<organism evidence="5 6">
    <name type="scientific">Fusarium albosuccineum</name>
    <dbReference type="NCBI Taxonomy" id="1237068"/>
    <lineage>
        <taxon>Eukaryota</taxon>
        <taxon>Fungi</taxon>
        <taxon>Dikarya</taxon>
        <taxon>Ascomycota</taxon>
        <taxon>Pezizomycotina</taxon>
        <taxon>Sordariomycetes</taxon>
        <taxon>Hypocreomycetidae</taxon>
        <taxon>Hypocreales</taxon>
        <taxon>Nectriaceae</taxon>
        <taxon>Fusarium</taxon>
        <taxon>Fusarium decemcellulare species complex</taxon>
    </lineage>
</organism>
<dbReference type="SUPFAM" id="SSF53756">
    <property type="entry name" value="UDP-Glycosyltransferase/glycogen phosphorylase"/>
    <property type="match status" value="1"/>
</dbReference>
<dbReference type="PANTHER" id="PTHR48050">
    <property type="entry name" value="STEROL 3-BETA-GLUCOSYLTRANSFERASE"/>
    <property type="match status" value="1"/>
</dbReference>
<gene>
    <name evidence="5" type="ORF">FALBO_14991</name>
</gene>
<keyword evidence="6" id="KW-1185">Reference proteome</keyword>